<dbReference type="UniPathway" id="UPA00591">
    <property type="reaction ID" value="UER00648"/>
</dbReference>
<dbReference type="PANTHER" id="PTHR43340">
    <property type="entry name" value="HYPOXANTHINE-GUANINE PHOSPHORIBOSYLTRANSFERASE"/>
    <property type="match status" value="1"/>
</dbReference>
<dbReference type="RefSeq" id="WP_136425275.1">
    <property type="nucleotide sequence ID" value="NZ_OZ241748.1"/>
</dbReference>
<dbReference type="GO" id="GO:0005829">
    <property type="term" value="C:cytosol"/>
    <property type="evidence" value="ECO:0007669"/>
    <property type="project" value="TreeGrafter"/>
</dbReference>
<dbReference type="GO" id="GO:0032263">
    <property type="term" value="P:GMP salvage"/>
    <property type="evidence" value="ECO:0007669"/>
    <property type="project" value="TreeGrafter"/>
</dbReference>
<evidence type="ECO:0000256" key="14">
    <source>
        <dbReference type="ARBA" id="ARBA00049402"/>
    </source>
</evidence>
<dbReference type="AlphaFoldDB" id="A0A4S4FMW8"/>
<evidence type="ECO:0000256" key="11">
    <source>
        <dbReference type="ARBA" id="ARBA00022741"/>
    </source>
</evidence>
<dbReference type="GO" id="GO:0006178">
    <property type="term" value="P:guanine salvage"/>
    <property type="evidence" value="ECO:0007669"/>
    <property type="project" value="TreeGrafter"/>
</dbReference>
<evidence type="ECO:0000256" key="10">
    <source>
        <dbReference type="ARBA" id="ARBA00022726"/>
    </source>
</evidence>
<dbReference type="NCBIfam" id="TIGR01203">
    <property type="entry name" value="HGPRTase"/>
    <property type="match status" value="1"/>
</dbReference>
<dbReference type="GO" id="GO:0052657">
    <property type="term" value="F:guanine phosphoribosyltransferase activity"/>
    <property type="evidence" value="ECO:0007669"/>
    <property type="project" value="UniProtKB-ARBA"/>
</dbReference>
<dbReference type="SUPFAM" id="SSF53271">
    <property type="entry name" value="PRTase-like"/>
    <property type="match status" value="1"/>
</dbReference>
<comment type="cofactor">
    <cofactor evidence="1 15">
        <name>Mg(2+)</name>
        <dbReference type="ChEBI" id="CHEBI:18420"/>
    </cofactor>
</comment>
<accession>A0A4S4FMW8</accession>
<evidence type="ECO:0000256" key="4">
    <source>
        <dbReference type="ARBA" id="ARBA00004676"/>
    </source>
</evidence>
<keyword evidence="10 15" id="KW-0660">Purine salvage</keyword>
<evidence type="ECO:0000259" key="16">
    <source>
        <dbReference type="Pfam" id="PF00156"/>
    </source>
</evidence>
<dbReference type="GO" id="GO:0000287">
    <property type="term" value="F:magnesium ion binding"/>
    <property type="evidence" value="ECO:0007669"/>
    <property type="project" value="TreeGrafter"/>
</dbReference>
<feature type="domain" description="Phosphoribosyltransferase" evidence="16">
    <location>
        <begin position="17"/>
        <end position="164"/>
    </location>
</feature>
<dbReference type="FunFam" id="3.40.50.2020:FF:000006">
    <property type="entry name" value="Hypoxanthine phosphoribosyltransferase"/>
    <property type="match status" value="1"/>
</dbReference>
<dbReference type="Pfam" id="PF00156">
    <property type="entry name" value="Pribosyltran"/>
    <property type="match status" value="1"/>
</dbReference>
<dbReference type="GO" id="GO:0046100">
    <property type="term" value="P:hypoxanthine metabolic process"/>
    <property type="evidence" value="ECO:0007669"/>
    <property type="project" value="TreeGrafter"/>
</dbReference>
<evidence type="ECO:0000256" key="13">
    <source>
        <dbReference type="ARBA" id="ARBA00048811"/>
    </source>
</evidence>
<dbReference type="InterPro" id="IPR050408">
    <property type="entry name" value="HGPRT"/>
</dbReference>
<keyword evidence="6 15" id="KW-0963">Cytoplasm</keyword>
<comment type="caution">
    <text evidence="17">The sequence shown here is derived from an EMBL/GenBank/DDBJ whole genome shotgun (WGS) entry which is preliminary data.</text>
</comment>
<dbReference type="GO" id="GO:0006166">
    <property type="term" value="P:purine ribonucleoside salvage"/>
    <property type="evidence" value="ECO:0007669"/>
    <property type="project" value="UniProtKB-KW"/>
</dbReference>
<dbReference type="PANTHER" id="PTHR43340:SF1">
    <property type="entry name" value="HYPOXANTHINE PHOSPHORIBOSYLTRANSFERASE"/>
    <property type="match status" value="1"/>
</dbReference>
<keyword evidence="11 15" id="KW-0547">Nucleotide-binding</keyword>
<name>A0A4S4FMW8_9MICO</name>
<evidence type="ECO:0000256" key="15">
    <source>
        <dbReference type="RuleBase" id="RU364099"/>
    </source>
</evidence>
<organism evidence="17 18">
    <name type="scientific">Orlajensenia flava</name>
    <dbReference type="NCBI Taxonomy" id="2565934"/>
    <lineage>
        <taxon>Bacteria</taxon>
        <taxon>Bacillati</taxon>
        <taxon>Actinomycetota</taxon>
        <taxon>Actinomycetes</taxon>
        <taxon>Micrococcales</taxon>
        <taxon>Microbacteriaceae</taxon>
        <taxon>Orlajensenia</taxon>
    </lineage>
</organism>
<dbReference type="EMBL" id="SSSN01000013">
    <property type="protein sequence ID" value="THG30576.1"/>
    <property type="molecule type" value="Genomic_DNA"/>
</dbReference>
<keyword evidence="7 15" id="KW-0328">Glycosyltransferase</keyword>
<comment type="pathway">
    <text evidence="3 15">Purine metabolism; IMP biosynthesis via salvage pathway; IMP from hypoxanthine: step 1/1.</text>
</comment>
<comment type="similarity">
    <text evidence="5 15">Belongs to the purine/pyrimidine phosphoribosyltransferase family.</text>
</comment>
<dbReference type="GO" id="GO:0000166">
    <property type="term" value="F:nucleotide binding"/>
    <property type="evidence" value="ECO:0007669"/>
    <property type="project" value="UniProtKB-KW"/>
</dbReference>
<dbReference type="OrthoDB" id="9802824at2"/>
<gene>
    <name evidence="17" type="primary">hpt</name>
    <name evidence="17" type="ORF">E6C70_14515</name>
</gene>
<evidence type="ECO:0000256" key="5">
    <source>
        <dbReference type="ARBA" id="ARBA00008391"/>
    </source>
</evidence>
<dbReference type="InterPro" id="IPR005904">
    <property type="entry name" value="Hxn_phspho_trans"/>
</dbReference>
<dbReference type="EC" id="2.4.2.8" evidence="15"/>
<dbReference type="GO" id="GO:0004422">
    <property type="term" value="F:hypoxanthine phosphoribosyltransferase activity"/>
    <property type="evidence" value="ECO:0007669"/>
    <property type="project" value="InterPro"/>
</dbReference>
<comment type="pathway">
    <text evidence="4">Purine metabolism; GMP biosynthesis via salvage pathway; GMP from guanine: step 1/1.</text>
</comment>
<keyword evidence="8 15" id="KW-0808">Transferase</keyword>
<evidence type="ECO:0000256" key="8">
    <source>
        <dbReference type="ARBA" id="ARBA00022679"/>
    </source>
</evidence>
<comment type="subcellular location">
    <subcellularLocation>
        <location evidence="2 15">Cytoplasm</location>
    </subcellularLocation>
</comment>
<sequence>MDNHDIDGDLTEMLLTEDEIHAKLAELARRIEVDYDGRKPLLVGVLKGAVMVMADLARELKIHADMDWMAVSSYGAGTKSSGVVRILKDLDSDLTGRDVLIVEDIIDSGLTLSWLRENLESRGAASVEICALLRKPEAAKVDVDVKYVGFEIPNQFVVGYGLDFSEKYRNLRGVGILAPHVYS</sequence>
<proteinExistence type="inferred from homology"/>
<keyword evidence="18" id="KW-1185">Reference proteome</keyword>
<keyword evidence="9 15" id="KW-0479">Metal-binding</keyword>
<evidence type="ECO:0000256" key="6">
    <source>
        <dbReference type="ARBA" id="ARBA00022490"/>
    </source>
</evidence>
<evidence type="ECO:0000313" key="17">
    <source>
        <dbReference type="EMBL" id="THG30576.1"/>
    </source>
</evidence>
<protein>
    <recommendedName>
        <fullName evidence="15">Hypoxanthine phosphoribosyltransferase</fullName>
        <ecNumber evidence="15">2.4.2.8</ecNumber>
    </recommendedName>
</protein>
<evidence type="ECO:0000256" key="12">
    <source>
        <dbReference type="ARBA" id="ARBA00022842"/>
    </source>
</evidence>
<dbReference type="GO" id="GO:0032264">
    <property type="term" value="P:IMP salvage"/>
    <property type="evidence" value="ECO:0007669"/>
    <property type="project" value="UniProtKB-UniPathway"/>
</dbReference>
<reference evidence="17 18" key="1">
    <citation type="submission" date="2019-04" db="EMBL/GenBank/DDBJ databases">
        <authorList>
            <person name="Jiang L."/>
        </authorList>
    </citation>
    <scope>NUCLEOTIDE SEQUENCE [LARGE SCALE GENOMIC DNA]</scope>
    <source>
        <strain evidence="17 18">YIM 131861</strain>
    </source>
</reference>
<dbReference type="InterPro" id="IPR029057">
    <property type="entry name" value="PRTase-like"/>
</dbReference>
<dbReference type="InterPro" id="IPR000836">
    <property type="entry name" value="PRTase_dom"/>
</dbReference>
<evidence type="ECO:0000256" key="3">
    <source>
        <dbReference type="ARBA" id="ARBA00004669"/>
    </source>
</evidence>
<dbReference type="Proteomes" id="UP000307380">
    <property type="component" value="Unassembled WGS sequence"/>
</dbReference>
<evidence type="ECO:0000256" key="2">
    <source>
        <dbReference type="ARBA" id="ARBA00004496"/>
    </source>
</evidence>
<dbReference type="Gene3D" id="3.40.50.2020">
    <property type="match status" value="1"/>
</dbReference>
<dbReference type="CDD" id="cd06223">
    <property type="entry name" value="PRTases_typeI"/>
    <property type="match status" value="1"/>
</dbReference>
<evidence type="ECO:0000313" key="18">
    <source>
        <dbReference type="Proteomes" id="UP000307380"/>
    </source>
</evidence>
<comment type="catalytic activity">
    <reaction evidence="13">
        <text>GMP + diphosphate = guanine + 5-phospho-alpha-D-ribose 1-diphosphate</text>
        <dbReference type="Rhea" id="RHEA:25424"/>
        <dbReference type="ChEBI" id="CHEBI:16235"/>
        <dbReference type="ChEBI" id="CHEBI:33019"/>
        <dbReference type="ChEBI" id="CHEBI:58017"/>
        <dbReference type="ChEBI" id="CHEBI:58115"/>
        <dbReference type="EC" id="2.4.2.8"/>
    </reaction>
    <physiologicalReaction direction="right-to-left" evidence="13">
        <dbReference type="Rhea" id="RHEA:25426"/>
    </physiologicalReaction>
</comment>
<keyword evidence="12 15" id="KW-0460">Magnesium</keyword>
<evidence type="ECO:0000256" key="9">
    <source>
        <dbReference type="ARBA" id="ARBA00022723"/>
    </source>
</evidence>
<comment type="catalytic activity">
    <reaction evidence="14">
        <text>IMP + diphosphate = hypoxanthine + 5-phospho-alpha-D-ribose 1-diphosphate</text>
        <dbReference type="Rhea" id="RHEA:17973"/>
        <dbReference type="ChEBI" id="CHEBI:17368"/>
        <dbReference type="ChEBI" id="CHEBI:33019"/>
        <dbReference type="ChEBI" id="CHEBI:58017"/>
        <dbReference type="ChEBI" id="CHEBI:58053"/>
        <dbReference type="EC" id="2.4.2.8"/>
    </reaction>
    <physiologicalReaction direction="right-to-left" evidence="14">
        <dbReference type="Rhea" id="RHEA:17975"/>
    </physiologicalReaction>
</comment>
<evidence type="ECO:0000256" key="1">
    <source>
        <dbReference type="ARBA" id="ARBA00001946"/>
    </source>
</evidence>
<evidence type="ECO:0000256" key="7">
    <source>
        <dbReference type="ARBA" id="ARBA00022676"/>
    </source>
</evidence>